<name>A0A8J6GV18_MICOH</name>
<protein>
    <submittedName>
        <fullName evidence="8">Transcriptional repressor p66 alpha</fullName>
    </submittedName>
</protein>
<dbReference type="GO" id="GO:0016581">
    <property type="term" value="C:NuRD complex"/>
    <property type="evidence" value="ECO:0007669"/>
    <property type="project" value="TreeGrafter"/>
</dbReference>
<dbReference type="EMBL" id="JAATJU010014645">
    <property type="protein sequence ID" value="KAH0517775.1"/>
    <property type="molecule type" value="Genomic_DNA"/>
</dbReference>
<sequence length="183" mass="19564">MVAGGVCGSGDHRSFIGADEAVPLVVTDAALRAPLQVHSGDIKSEKRPPSPDVIVLSDSEQPSSPRVNGLTTASLKDTSTEALLKSSPEERERMIKQLKEELRLEEAKLVLLKKLRQSQIQKEAIAQKPAASSGTSVTTPPPLVRGTQNIPAGKTSLQVSVYLSACFRIPPLLMTRFLSSLGL</sequence>
<evidence type="ECO:0000256" key="2">
    <source>
        <dbReference type="ARBA" id="ARBA00023015"/>
    </source>
</evidence>
<organism evidence="8 9">
    <name type="scientific">Microtus ochrogaster</name>
    <name type="common">Prairie vole</name>
    <dbReference type="NCBI Taxonomy" id="79684"/>
    <lineage>
        <taxon>Eukaryota</taxon>
        <taxon>Metazoa</taxon>
        <taxon>Chordata</taxon>
        <taxon>Craniata</taxon>
        <taxon>Vertebrata</taxon>
        <taxon>Euteleostomi</taxon>
        <taxon>Mammalia</taxon>
        <taxon>Eutheria</taxon>
        <taxon>Euarchontoglires</taxon>
        <taxon>Glires</taxon>
        <taxon>Rodentia</taxon>
        <taxon>Myomorpha</taxon>
        <taxon>Muroidea</taxon>
        <taxon>Cricetidae</taxon>
        <taxon>Arvicolinae</taxon>
        <taxon>Microtus</taxon>
    </lineage>
</organism>
<evidence type="ECO:0000256" key="4">
    <source>
        <dbReference type="ARBA" id="ARBA00023163"/>
    </source>
</evidence>
<feature type="domain" description="Transcriptional repressor p66 coiled-coil MBD2-interaction" evidence="7">
    <location>
        <begin position="86"/>
        <end position="129"/>
    </location>
</feature>
<feature type="compositionally biased region" description="Basic and acidic residues" evidence="6">
    <location>
        <begin position="40"/>
        <end position="49"/>
    </location>
</feature>
<dbReference type="PANTHER" id="PTHR13455">
    <property type="entry name" value="TRANSCRIPTIONAL REPRESSOR P66-RELATED"/>
    <property type="match status" value="1"/>
</dbReference>
<evidence type="ECO:0000256" key="1">
    <source>
        <dbReference type="ARBA" id="ARBA00004123"/>
    </source>
</evidence>
<dbReference type="GO" id="GO:0000122">
    <property type="term" value="P:negative regulation of transcription by RNA polymerase II"/>
    <property type="evidence" value="ECO:0007669"/>
    <property type="project" value="InterPro"/>
</dbReference>
<reference evidence="8" key="1">
    <citation type="submission" date="2020-03" db="EMBL/GenBank/DDBJ databases">
        <title>Studies in the Genomics of Life Span.</title>
        <authorList>
            <person name="Glass D."/>
        </authorList>
    </citation>
    <scope>NUCLEOTIDE SEQUENCE</scope>
    <source>
        <strain evidence="8">LTLLF</strain>
        <tissue evidence="8">Muscle</tissue>
    </source>
</reference>
<dbReference type="AlphaFoldDB" id="A0A8J6GV18"/>
<gene>
    <name evidence="8" type="ORF">LTLLF_119215</name>
</gene>
<dbReference type="InterPro" id="IPR040386">
    <property type="entry name" value="P66"/>
</dbReference>
<comment type="subcellular location">
    <subcellularLocation>
        <location evidence="1">Nucleus</location>
    </subcellularLocation>
</comment>
<evidence type="ECO:0000256" key="3">
    <source>
        <dbReference type="ARBA" id="ARBA00023054"/>
    </source>
</evidence>
<keyword evidence="2" id="KW-0805">Transcription regulation</keyword>
<dbReference type="InterPro" id="IPR032346">
    <property type="entry name" value="P66_CC"/>
</dbReference>
<comment type="caution">
    <text evidence="8">The sequence shown here is derived from an EMBL/GenBank/DDBJ whole genome shotgun (WGS) entry which is preliminary data.</text>
</comment>
<proteinExistence type="predicted"/>
<evidence type="ECO:0000313" key="8">
    <source>
        <dbReference type="EMBL" id="KAH0517775.1"/>
    </source>
</evidence>
<dbReference type="Gene3D" id="6.10.250.1650">
    <property type="match status" value="1"/>
</dbReference>
<accession>A0A8J6GV18</accession>
<feature type="region of interest" description="Disordered" evidence="6">
    <location>
        <begin position="40"/>
        <end position="71"/>
    </location>
</feature>
<dbReference type="Proteomes" id="UP000710432">
    <property type="component" value="Unassembled WGS sequence"/>
</dbReference>
<feature type="compositionally biased region" description="Polar residues" evidence="6">
    <location>
        <begin position="58"/>
        <end position="71"/>
    </location>
</feature>
<evidence type="ECO:0000259" key="7">
    <source>
        <dbReference type="Pfam" id="PF16563"/>
    </source>
</evidence>
<keyword evidence="5" id="KW-0539">Nucleus</keyword>
<feature type="region of interest" description="Disordered" evidence="6">
    <location>
        <begin position="124"/>
        <end position="150"/>
    </location>
</feature>
<evidence type="ECO:0000256" key="5">
    <source>
        <dbReference type="ARBA" id="ARBA00023242"/>
    </source>
</evidence>
<evidence type="ECO:0000313" key="9">
    <source>
        <dbReference type="Proteomes" id="UP000710432"/>
    </source>
</evidence>
<keyword evidence="3" id="KW-0175">Coiled coil</keyword>
<keyword evidence="4" id="KW-0804">Transcription</keyword>
<evidence type="ECO:0000256" key="6">
    <source>
        <dbReference type="SAM" id="MobiDB-lite"/>
    </source>
</evidence>
<dbReference type="Pfam" id="PF16563">
    <property type="entry name" value="P66_CC"/>
    <property type="match status" value="1"/>
</dbReference>
<dbReference type="PANTHER" id="PTHR13455:SF3">
    <property type="entry name" value="TRANSCRIPTIONAL REPRESSOR P66-ALPHA"/>
    <property type="match status" value="1"/>
</dbReference>